<keyword evidence="5" id="KW-0067">ATP-binding</keyword>
<feature type="domain" description="ABC transporter" evidence="8">
    <location>
        <begin position="27"/>
        <end position="66"/>
    </location>
</feature>
<evidence type="ECO:0000313" key="9">
    <source>
        <dbReference type="EMBL" id="KUO20579.1"/>
    </source>
</evidence>
<keyword evidence="4" id="KW-0547">Nucleotide-binding</keyword>
<dbReference type="PANTHER" id="PTHR42711">
    <property type="entry name" value="ABC TRANSPORTER ATP-BINDING PROTEIN"/>
    <property type="match status" value="1"/>
</dbReference>
<evidence type="ECO:0000256" key="4">
    <source>
        <dbReference type="ARBA" id="ARBA00022741"/>
    </source>
</evidence>
<dbReference type="Proteomes" id="UP000053260">
    <property type="component" value="Unassembled WGS sequence"/>
</dbReference>
<evidence type="ECO:0000313" key="10">
    <source>
        <dbReference type="Proteomes" id="UP000053260"/>
    </source>
</evidence>
<feature type="region of interest" description="Disordered" evidence="7">
    <location>
        <begin position="66"/>
        <end position="87"/>
    </location>
</feature>
<dbReference type="GO" id="GO:0005886">
    <property type="term" value="C:plasma membrane"/>
    <property type="evidence" value="ECO:0007669"/>
    <property type="project" value="UniProtKB-SubCell"/>
</dbReference>
<dbReference type="EMBL" id="LMXB01000032">
    <property type="protein sequence ID" value="KUO20579.1"/>
    <property type="molecule type" value="Genomic_DNA"/>
</dbReference>
<dbReference type="Gene3D" id="3.40.50.300">
    <property type="entry name" value="P-loop containing nucleotide triphosphate hydrolases"/>
    <property type="match status" value="1"/>
</dbReference>
<reference evidence="9 10" key="1">
    <citation type="submission" date="2015-10" db="EMBL/GenBank/DDBJ databases">
        <title>Draft genome sequence of Streptomyces sp. RV15, isolated from a marine sponge.</title>
        <authorList>
            <person name="Ruckert C."/>
            <person name="Abdelmohsen U.R."/>
            <person name="Winkler A."/>
            <person name="Hentschel U."/>
            <person name="Kalinowski J."/>
            <person name="Kampfer P."/>
            <person name="Glaeser S."/>
        </authorList>
    </citation>
    <scope>NUCLEOTIDE SEQUENCE [LARGE SCALE GENOMIC DNA]</scope>
    <source>
        <strain evidence="9 10">RV15</strain>
    </source>
</reference>
<evidence type="ECO:0000256" key="7">
    <source>
        <dbReference type="SAM" id="MobiDB-lite"/>
    </source>
</evidence>
<name>A0A101V174_9ACTN</name>
<comment type="subcellular location">
    <subcellularLocation>
        <location evidence="1">Cell membrane</location>
        <topology evidence="1">Peripheral membrane protein</topology>
    </subcellularLocation>
</comment>
<keyword evidence="6" id="KW-0046">Antibiotic resistance</keyword>
<dbReference type="STRING" id="909626.AQJ91_13525"/>
<evidence type="ECO:0000256" key="1">
    <source>
        <dbReference type="ARBA" id="ARBA00004202"/>
    </source>
</evidence>
<evidence type="ECO:0000256" key="3">
    <source>
        <dbReference type="ARBA" id="ARBA00022448"/>
    </source>
</evidence>
<dbReference type="InterPro" id="IPR050763">
    <property type="entry name" value="ABC_transporter_ATP-binding"/>
</dbReference>
<dbReference type="GO" id="GO:0005524">
    <property type="term" value="F:ATP binding"/>
    <property type="evidence" value="ECO:0007669"/>
    <property type="project" value="UniProtKB-KW"/>
</dbReference>
<comment type="caution">
    <text evidence="9">The sequence shown here is derived from an EMBL/GenBank/DDBJ whole genome shotgun (WGS) entry which is preliminary data.</text>
</comment>
<dbReference type="RefSeq" id="WP_067020368.1">
    <property type="nucleotide sequence ID" value="NZ_KQ949081.1"/>
</dbReference>
<dbReference type="InterPro" id="IPR003439">
    <property type="entry name" value="ABC_transporter-like_ATP-bd"/>
</dbReference>
<protein>
    <recommendedName>
        <fullName evidence="8">ABC transporter domain-containing protein</fullName>
    </recommendedName>
</protein>
<keyword evidence="10" id="KW-1185">Reference proteome</keyword>
<dbReference type="SUPFAM" id="SSF52540">
    <property type="entry name" value="P-loop containing nucleoside triphosphate hydrolases"/>
    <property type="match status" value="1"/>
</dbReference>
<evidence type="ECO:0000259" key="8">
    <source>
        <dbReference type="Pfam" id="PF00005"/>
    </source>
</evidence>
<dbReference type="AlphaFoldDB" id="A0A101V174"/>
<gene>
    <name evidence="9" type="ORF">AQJ91_13525</name>
</gene>
<evidence type="ECO:0000256" key="6">
    <source>
        <dbReference type="ARBA" id="ARBA00023251"/>
    </source>
</evidence>
<dbReference type="GO" id="GO:0016887">
    <property type="term" value="F:ATP hydrolysis activity"/>
    <property type="evidence" value="ECO:0007669"/>
    <property type="project" value="InterPro"/>
</dbReference>
<proteinExistence type="inferred from homology"/>
<evidence type="ECO:0000256" key="5">
    <source>
        <dbReference type="ARBA" id="ARBA00022840"/>
    </source>
</evidence>
<evidence type="ECO:0000256" key="2">
    <source>
        <dbReference type="ARBA" id="ARBA00005417"/>
    </source>
</evidence>
<feature type="compositionally biased region" description="Gly residues" evidence="7">
    <location>
        <begin position="66"/>
        <end position="84"/>
    </location>
</feature>
<accession>A0A101V174</accession>
<dbReference type="PANTHER" id="PTHR42711:SF5">
    <property type="entry name" value="ABC TRANSPORTER ATP-BINDING PROTEIN NATA"/>
    <property type="match status" value="1"/>
</dbReference>
<dbReference type="Pfam" id="PF00005">
    <property type="entry name" value="ABC_tran"/>
    <property type="match status" value="1"/>
</dbReference>
<comment type="similarity">
    <text evidence="2">Belongs to the ABC transporter superfamily.</text>
</comment>
<keyword evidence="3" id="KW-0813">Transport</keyword>
<dbReference type="InterPro" id="IPR027417">
    <property type="entry name" value="P-loop_NTPase"/>
</dbReference>
<dbReference type="GO" id="GO:0046677">
    <property type="term" value="P:response to antibiotic"/>
    <property type="evidence" value="ECO:0007669"/>
    <property type="project" value="UniProtKB-KW"/>
</dbReference>
<organism evidence="9 10">
    <name type="scientific">Streptomyces dysideae</name>
    <dbReference type="NCBI Taxonomy" id="909626"/>
    <lineage>
        <taxon>Bacteria</taxon>
        <taxon>Bacillati</taxon>
        <taxon>Actinomycetota</taxon>
        <taxon>Actinomycetes</taxon>
        <taxon>Kitasatosporales</taxon>
        <taxon>Streptomycetaceae</taxon>
        <taxon>Streptomyces</taxon>
    </lineage>
</organism>
<sequence>MTGNAIEIRELTRRYPRNSRPDLCALDRVCLAAPQGEVHGLLGPNGAGKTALCRIPSTVLLPSAGRHGGLPRGWRMGRGTGSGACGASDLTVRATR</sequence>